<evidence type="ECO:0000313" key="3">
    <source>
        <dbReference type="Proteomes" id="UP000232688"/>
    </source>
</evidence>
<dbReference type="AlphaFoldDB" id="A0A2N0QSB4"/>
<organism evidence="2 3">
    <name type="scientific">Rhizophagus irregularis</name>
    <dbReference type="NCBI Taxonomy" id="588596"/>
    <lineage>
        <taxon>Eukaryota</taxon>
        <taxon>Fungi</taxon>
        <taxon>Fungi incertae sedis</taxon>
        <taxon>Mucoromycota</taxon>
        <taxon>Glomeromycotina</taxon>
        <taxon>Glomeromycetes</taxon>
        <taxon>Glomerales</taxon>
        <taxon>Glomeraceae</taxon>
        <taxon>Rhizophagus</taxon>
    </lineage>
</organism>
<protein>
    <submittedName>
        <fullName evidence="2">Uncharacterized protein</fullName>
    </submittedName>
</protein>
<feature type="compositionally biased region" description="Acidic residues" evidence="1">
    <location>
        <begin position="77"/>
        <end position="92"/>
    </location>
</feature>
<reference evidence="2 3" key="2">
    <citation type="submission" date="2017-10" db="EMBL/GenBank/DDBJ databases">
        <title>Genome analyses suggest a sexual origin of heterokaryosis in a supposedly ancient asexual fungus.</title>
        <authorList>
            <person name="Corradi N."/>
            <person name="Sedzielewska K."/>
            <person name="Noel J."/>
            <person name="Charron P."/>
            <person name="Farinelli L."/>
            <person name="Marton T."/>
            <person name="Kruger M."/>
            <person name="Pelin A."/>
            <person name="Brachmann A."/>
            <person name="Corradi N."/>
        </authorList>
    </citation>
    <scope>NUCLEOTIDE SEQUENCE [LARGE SCALE GENOMIC DNA]</scope>
    <source>
        <strain evidence="2 3">A1</strain>
    </source>
</reference>
<evidence type="ECO:0000256" key="1">
    <source>
        <dbReference type="SAM" id="MobiDB-lite"/>
    </source>
</evidence>
<sequence length="475" mass="54964">MSEQSSKRRKTTQTTLNFVSEFYTTSIPKSQTTNIQKQKLTNNVQKSLFDFLPNISTKKKHFIKEINVSSDDNSNSNDEDQFENSEDDESSDDSASSSDYELNDEFINFPLNICQKEKKLRHNKFFLQLITPKLVRCQCGKEVKLDRKYRPKNLISHAKSSNCRIRKDNQASVLKYFTKSITIQSSKKSKICIGLTNNKIKQYILKSLAKFGGSKKDHVIAKQLFPGKFSNDFSYSKLNSEELQQLKSTLRAHVKWLLDKATLSVKSSKCEAFTTNISQICDQCFELKINRKLLNALEAKRATPNTIKHIPKHWLHNNTFNVLLQNEKFQELFGRFHSKESDMCLLSDSSREYQIFKKMLAGMDLRSIRYLRVTDKDRLTNLNMVYENVARFARAIDALKWNSPIVAMTDCTKVRAKLTYSQELGCIVGSTMTFEDTCITTYDDIHQIIKDIREKNVIASQVRCILLKVFKDKMK</sequence>
<gene>
    <name evidence="2" type="ORF">RhiirA1_403961</name>
</gene>
<accession>A0A2N0QSB4</accession>
<dbReference type="VEuPathDB" id="FungiDB:FUN_007957"/>
<dbReference type="EMBL" id="LLXH01003680">
    <property type="protein sequence ID" value="PKC53953.1"/>
    <property type="molecule type" value="Genomic_DNA"/>
</dbReference>
<feature type="region of interest" description="Disordered" evidence="1">
    <location>
        <begin position="68"/>
        <end position="99"/>
    </location>
</feature>
<dbReference type="Proteomes" id="UP000232688">
    <property type="component" value="Unassembled WGS sequence"/>
</dbReference>
<dbReference type="VEuPathDB" id="FungiDB:RhiirA1_403961"/>
<dbReference type="VEuPathDB" id="FungiDB:RhiirFUN_020422"/>
<name>A0A2N0QSB4_9GLOM</name>
<evidence type="ECO:0000313" key="2">
    <source>
        <dbReference type="EMBL" id="PKC53953.1"/>
    </source>
</evidence>
<comment type="caution">
    <text evidence="2">The sequence shown here is derived from an EMBL/GenBank/DDBJ whole genome shotgun (WGS) entry which is preliminary data.</text>
</comment>
<proteinExistence type="predicted"/>
<reference evidence="2 3" key="1">
    <citation type="submission" date="2017-10" db="EMBL/GenBank/DDBJ databases">
        <title>Extensive intraspecific genome diversity in a model arbuscular mycorrhizal fungus.</title>
        <authorList>
            <person name="Chen E.C.H."/>
            <person name="Morin E."/>
            <person name="Baudet D."/>
            <person name="Noel J."/>
            <person name="Ndikumana S."/>
            <person name="Charron P."/>
            <person name="St-Onge C."/>
            <person name="Giorgi J."/>
            <person name="Grigoriev I.V."/>
            <person name="Roux C."/>
            <person name="Martin F.M."/>
            <person name="Corradi N."/>
        </authorList>
    </citation>
    <scope>NUCLEOTIDE SEQUENCE [LARGE SCALE GENOMIC DNA]</scope>
    <source>
        <strain evidence="2 3">A1</strain>
    </source>
</reference>